<dbReference type="InterPro" id="IPR001357">
    <property type="entry name" value="BRCT_dom"/>
</dbReference>
<comment type="caution">
    <text evidence="2">The sequence shown here is derived from an EMBL/GenBank/DDBJ whole genome shotgun (WGS) entry which is preliminary data.</text>
</comment>
<keyword evidence="3" id="KW-1185">Reference proteome</keyword>
<sequence length="108" mass="11880">MLKVAGQLFSGCEFFLTGDLCQPLPSKLDLEHLIKMAGGTVLDVDPRNSSLSEHLIHPYHAASSSSYLIVLASGPTFCPDTQKYTTPCIFQVSPSWIFDCLSEFKLLL</sequence>
<name>A0AA35T3B4_GEOBA</name>
<dbReference type="Gene3D" id="3.40.50.10190">
    <property type="entry name" value="BRCT domain"/>
    <property type="match status" value="1"/>
</dbReference>
<dbReference type="InterPro" id="IPR036420">
    <property type="entry name" value="BRCT_dom_sf"/>
</dbReference>
<dbReference type="EMBL" id="CASHTH010003155">
    <property type="protein sequence ID" value="CAI8041000.1"/>
    <property type="molecule type" value="Genomic_DNA"/>
</dbReference>
<dbReference type="AlphaFoldDB" id="A0AA35T3B4"/>
<evidence type="ECO:0000313" key="2">
    <source>
        <dbReference type="EMBL" id="CAI8041000.1"/>
    </source>
</evidence>
<feature type="domain" description="BRCT" evidence="1">
    <location>
        <begin position="4"/>
        <end position="108"/>
    </location>
</feature>
<evidence type="ECO:0000313" key="3">
    <source>
        <dbReference type="Proteomes" id="UP001174909"/>
    </source>
</evidence>
<organism evidence="2 3">
    <name type="scientific">Geodia barretti</name>
    <name type="common">Barrett's horny sponge</name>
    <dbReference type="NCBI Taxonomy" id="519541"/>
    <lineage>
        <taxon>Eukaryota</taxon>
        <taxon>Metazoa</taxon>
        <taxon>Porifera</taxon>
        <taxon>Demospongiae</taxon>
        <taxon>Heteroscleromorpha</taxon>
        <taxon>Tetractinellida</taxon>
        <taxon>Astrophorina</taxon>
        <taxon>Geodiidae</taxon>
        <taxon>Geodia</taxon>
    </lineage>
</organism>
<dbReference type="Proteomes" id="UP001174909">
    <property type="component" value="Unassembled WGS sequence"/>
</dbReference>
<reference evidence="2" key="1">
    <citation type="submission" date="2023-03" db="EMBL/GenBank/DDBJ databases">
        <authorList>
            <person name="Steffen K."/>
            <person name="Cardenas P."/>
        </authorList>
    </citation>
    <scope>NUCLEOTIDE SEQUENCE</scope>
</reference>
<proteinExistence type="predicted"/>
<dbReference type="Pfam" id="PF16589">
    <property type="entry name" value="BRCT_2"/>
    <property type="match status" value="1"/>
</dbReference>
<dbReference type="SUPFAM" id="SSF52113">
    <property type="entry name" value="BRCT domain"/>
    <property type="match status" value="1"/>
</dbReference>
<dbReference type="SMART" id="SM00292">
    <property type="entry name" value="BRCT"/>
    <property type="match status" value="1"/>
</dbReference>
<protein>
    <recommendedName>
        <fullName evidence="1">BRCT domain-containing protein</fullName>
    </recommendedName>
</protein>
<accession>A0AA35T3B4</accession>
<dbReference type="PROSITE" id="PS50172">
    <property type="entry name" value="BRCT"/>
    <property type="match status" value="1"/>
</dbReference>
<gene>
    <name evidence="2" type="ORF">GBAR_LOCUS22785</name>
</gene>
<evidence type="ECO:0000259" key="1">
    <source>
        <dbReference type="PROSITE" id="PS50172"/>
    </source>
</evidence>